<dbReference type="PANTHER" id="PTHR43300:SF7">
    <property type="entry name" value="UDP-N-ACETYLBACILLOSAMINE N-ACETYLTRANSFERASE"/>
    <property type="match status" value="1"/>
</dbReference>
<feature type="binding site" evidence="3">
    <location>
        <position position="69"/>
    </location>
    <ligand>
        <name>substrate</name>
    </ligand>
</feature>
<dbReference type="GO" id="GO:0016740">
    <property type="term" value="F:transferase activity"/>
    <property type="evidence" value="ECO:0007669"/>
    <property type="project" value="UniProtKB-KW"/>
</dbReference>
<evidence type="ECO:0000313" key="5">
    <source>
        <dbReference type="EMBL" id="QCK16497.1"/>
    </source>
</evidence>
<accession>A0A4D7JPC5</accession>
<feature type="binding site" evidence="3">
    <location>
        <position position="148"/>
    </location>
    <ligand>
        <name>acetyl-CoA</name>
        <dbReference type="ChEBI" id="CHEBI:57288"/>
    </ligand>
</feature>
<evidence type="ECO:0000313" key="6">
    <source>
        <dbReference type="Proteomes" id="UP000298616"/>
    </source>
</evidence>
<organism evidence="5 6">
    <name type="scientific">Mangrovivirga cuniculi</name>
    <dbReference type="NCBI Taxonomy" id="2715131"/>
    <lineage>
        <taxon>Bacteria</taxon>
        <taxon>Pseudomonadati</taxon>
        <taxon>Bacteroidota</taxon>
        <taxon>Cytophagia</taxon>
        <taxon>Cytophagales</taxon>
        <taxon>Mangrovivirgaceae</taxon>
        <taxon>Mangrovivirga</taxon>
    </lineage>
</organism>
<dbReference type="SUPFAM" id="SSF51161">
    <property type="entry name" value="Trimeric LpxA-like enzymes"/>
    <property type="match status" value="1"/>
</dbReference>
<dbReference type="OrthoDB" id="708224at2"/>
<dbReference type="CDD" id="cd03360">
    <property type="entry name" value="LbH_AT_putative"/>
    <property type="match status" value="1"/>
</dbReference>
<feature type="domain" description="PglD N-terminal" evidence="4">
    <location>
        <begin position="3"/>
        <end position="83"/>
    </location>
</feature>
<evidence type="ECO:0000256" key="2">
    <source>
        <dbReference type="PIRSR" id="PIRSR620019-1"/>
    </source>
</evidence>
<evidence type="ECO:0000256" key="1">
    <source>
        <dbReference type="ARBA" id="ARBA00007274"/>
    </source>
</evidence>
<feature type="site" description="Increases basicity of active site His" evidence="2">
    <location>
        <position position="140"/>
    </location>
</feature>
<dbReference type="InterPro" id="IPR041561">
    <property type="entry name" value="PglD_N"/>
</dbReference>
<name>A0A4D7JPC5_9BACT</name>
<dbReference type="InterPro" id="IPR020019">
    <property type="entry name" value="AcTrfase_PglD-like"/>
</dbReference>
<evidence type="ECO:0000259" key="4">
    <source>
        <dbReference type="Pfam" id="PF17836"/>
    </source>
</evidence>
<dbReference type="InterPro" id="IPR011004">
    <property type="entry name" value="Trimer_LpxA-like_sf"/>
</dbReference>
<dbReference type="PANTHER" id="PTHR43300">
    <property type="entry name" value="ACETYLTRANSFERASE"/>
    <property type="match status" value="1"/>
</dbReference>
<reference evidence="5 6" key="1">
    <citation type="submission" date="2018-04" db="EMBL/GenBank/DDBJ databases">
        <title>Complete genome uncultured novel isolate.</title>
        <authorList>
            <person name="Merlino G."/>
        </authorList>
    </citation>
    <scope>NUCLEOTIDE SEQUENCE [LARGE SCALE GENOMIC DNA]</scope>
    <source>
        <strain evidence="6">R1DC9</strain>
    </source>
</reference>
<dbReference type="Gene3D" id="3.40.50.20">
    <property type="match status" value="1"/>
</dbReference>
<dbReference type="InterPro" id="IPR050179">
    <property type="entry name" value="Trans_hexapeptide_repeat"/>
</dbReference>
<dbReference type="KEGG" id="fpf:DCC35_18055"/>
<dbReference type="Pfam" id="PF17836">
    <property type="entry name" value="PglD_N"/>
    <property type="match status" value="1"/>
</dbReference>
<dbReference type="RefSeq" id="WP_137092086.1">
    <property type="nucleotide sequence ID" value="NZ_CP028923.1"/>
</dbReference>
<dbReference type="AlphaFoldDB" id="A0A4D7JPC5"/>
<keyword evidence="5" id="KW-0808">Transferase</keyword>
<dbReference type="Gene3D" id="2.160.10.10">
    <property type="entry name" value="Hexapeptide repeat proteins"/>
    <property type="match status" value="1"/>
</dbReference>
<gene>
    <name evidence="5" type="ORF">DCC35_18055</name>
</gene>
<dbReference type="Proteomes" id="UP000298616">
    <property type="component" value="Chromosome"/>
</dbReference>
<dbReference type="NCBIfam" id="TIGR03570">
    <property type="entry name" value="NeuD_NnaD"/>
    <property type="match status" value="1"/>
</dbReference>
<comment type="similarity">
    <text evidence="1">Belongs to the transferase hexapeptide repeat family.</text>
</comment>
<proteinExistence type="inferred from homology"/>
<sequence length="210" mass="22323">MEKIVLIGGGGHCRSVIDVIESQGRYEIAEILDVEEKLGDQILNYEISGKDTDIPELVKKYNNFLITIGQINSAKIRIKFYKELKKLGANLPVIISPNAHVSKHAKIGEGSVIMHGAIINAAAKVGINNIINTNAVVEHDAFTGSHCHISTGAFLNGEAILGDGSFLGSGARTAQCVEISKDTVVGASSYVHKNITKSGVYIGAPAKKVS</sequence>
<keyword evidence="6" id="KW-1185">Reference proteome</keyword>
<evidence type="ECO:0000256" key="3">
    <source>
        <dbReference type="PIRSR" id="PIRSR620019-2"/>
    </source>
</evidence>
<feature type="active site" description="Proton acceptor" evidence="2">
    <location>
        <position position="139"/>
    </location>
</feature>
<dbReference type="EMBL" id="CP028923">
    <property type="protein sequence ID" value="QCK16497.1"/>
    <property type="molecule type" value="Genomic_DNA"/>
</dbReference>
<protein>
    <submittedName>
        <fullName evidence="5">Acetyltransferase</fullName>
    </submittedName>
</protein>